<organism evidence="2 3">
    <name type="scientific">Vespula squamosa</name>
    <name type="common">Southern yellow jacket</name>
    <name type="synonym">Wasp</name>
    <dbReference type="NCBI Taxonomy" id="30214"/>
    <lineage>
        <taxon>Eukaryota</taxon>
        <taxon>Metazoa</taxon>
        <taxon>Ecdysozoa</taxon>
        <taxon>Arthropoda</taxon>
        <taxon>Hexapoda</taxon>
        <taxon>Insecta</taxon>
        <taxon>Pterygota</taxon>
        <taxon>Neoptera</taxon>
        <taxon>Endopterygota</taxon>
        <taxon>Hymenoptera</taxon>
        <taxon>Apocrita</taxon>
        <taxon>Aculeata</taxon>
        <taxon>Vespoidea</taxon>
        <taxon>Vespidae</taxon>
        <taxon>Vespinae</taxon>
        <taxon>Vespula</taxon>
    </lineage>
</organism>
<feature type="chain" id="PRO_5044775937" description="Secreted protein" evidence="1">
    <location>
        <begin position="29"/>
        <end position="85"/>
    </location>
</feature>
<gene>
    <name evidence="2" type="ORF">V1478_003127</name>
</gene>
<proteinExistence type="predicted"/>
<sequence>MNYNHLLPLIKLWFNLKLALVIWHRAYSRHSHANPPRINLEKQGNVIESPSFVGKTRFHVYTRANQRVSSQDAVLKSELHDFNRK</sequence>
<evidence type="ECO:0000256" key="1">
    <source>
        <dbReference type="SAM" id="SignalP"/>
    </source>
</evidence>
<dbReference type="AlphaFoldDB" id="A0ABD2BRT4"/>
<name>A0ABD2BRT4_VESSQ</name>
<evidence type="ECO:0000313" key="3">
    <source>
        <dbReference type="Proteomes" id="UP001607302"/>
    </source>
</evidence>
<accession>A0ABD2BRT4</accession>
<feature type="signal peptide" evidence="1">
    <location>
        <begin position="1"/>
        <end position="28"/>
    </location>
</feature>
<dbReference type="EMBL" id="JAUDFV010000064">
    <property type="protein sequence ID" value="KAL2735487.1"/>
    <property type="molecule type" value="Genomic_DNA"/>
</dbReference>
<keyword evidence="1" id="KW-0732">Signal</keyword>
<protein>
    <recommendedName>
        <fullName evidence="4">Secreted protein</fullName>
    </recommendedName>
</protein>
<reference evidence="2 3" key="1">
    <citation type="journal article" date="2024" name="Ann. Entomol. Soc. Am.">
        <title>Genomic analyses of the southern and eastern yellowjacket wasps (Hymenoptera: Vespidae) reveal evolutionary signatures of social life.</title>
        <authorList>
            <person name="Catto M.A."/>
            <person name="Caine P.B."/>
            <person name="Orr S.E."/>
            <person name="Hunt B.G."/>
            <person name="Goodisman M.A.D."/>
        </authorList>
    </citation>
    <scope>NUCLEOTIDE SEQUENCE [LARGE SCALE GENOMIC DNA]</scope>
    <source>
        <strain evidence="2">233</strain>
        <tissue evidence="2">Head and thorax</tissue>
    </source>
</reference>
<comment type="caution">
    <text evidence="2">The sequence shown here is derived from an EMBL/GenBank/DDBJ whole genome shotgun (WGS) entry which is preliminary data.</text>
</comment>
<keyword evidence="3" id="KW-1185">Reference proteome</keyword>
<dbReference type="Proteomes" id="UP001607302">
    <property type="component" value="Unassembled WGS sequence"/>
</dbReference>
<evidence type="ECO:0000313" key="2">
    <source>
        <dbReference type="EMBL" id="KAL2735487.1"/>
    </source>
</evidence>
<evidence type="ECO:0008006" key="4">
    <source>
        <dbReference type="Google" id="ProtNLM"/>
    </source>
</evidence>